<feature type="transmembrane region" description="Helical" evidence="5">
    <location>
        <begin position="117"/>
        <end position="137"/>
    </location>
</feature>
<name>A0A5C7APS8_9FLAO</name>
<sequence length="248" mass="28244">MAQLQINTTQNVNINFTAASVGERLLAYLVDWVIKIAYIIVTYQIVFNLLKVEELVFGMDRWSQAAIYVSFYLPVIFYSLIFETLLDGQTPGKRVLKIKVVKIDGYQASLADFVVRWFFRIIDLNIASGIVALIAIVTSKKNQRLGDITAGTAVIALKNNVNISHTILEDLKDNYTPSYPNVIKLSDNDARIIKDTFTTAKASKDYPTLIKLRNKLIEVVDIKDVKQKTDIEFIDVILKDYNYYTQNM</sequence>
<dbReference type="PANTHER" id="PTHR38480">
    <property type="entry name" value="SLR0254 PROTEIN"/>
    <property type="match status" value="1"/>
</dbReference>
<feature type="domain" description="RDD" evidence="6">
    <location>
        <begin position="19"/>
        <end position="151"/>
    </location>
</feature>
<evidence type="ECO:0000256" key="3">
    <source>
        <dbReference type="ARBA" id="ARBA00022989"/>
    </source>
</evidence>
<feature type="transmembrane region" description="Helical" evidence="5">
    <location>
        <begin position="62"/>
        <end position="81"/>
    </location>
</feature>
<dbReference type="InterPro" id="IPR010432">
    <property type="entry name" value="RDD"/>
</dbReference>
<feature type="transmembrane region" description="Helical" evidence="5">
    <location>
        <begin position="32"/>
        <end position="50"/>
    </location>
</feature>
<gene>
    <name evidence="7" type="ORF">FUA26_10865</name>
</gene>
<dbReference type="GO" id="GO:0016020">
    <property type="term" value="C:membrane"/>
    <property type="evidence" value="ECO:0007669"/>
    <property type="project" value="UniProtKB-SubCell"/>
</dbReference>
<protein>
    <submittedName>
        <fullName evidence="7">RDD family protein</fullName>
    </submittedName>
</protein>
<dbReference type="Proteomes" id="UP000321790">
    <property type="component" value="Unassembled WGS sequence"/>
</dbReference>
<dbReference type="PANTHER" id="PTHR38480:SF1">
    <property type="entry name" value="SLR0254 PROTEIN"/>
    <property type="match status" value="1"/>
</dbReference>
<keyword evidence="4 5" id="KW-0472">Membrane</keyword>
<evidence type="ECO:0000259" key="6">
    <source>
        <dbReference type="Pfam" id="PF06271"/>
    </source>
</evidence>
<accession>A0A5C7APS8</accession>
<reference evidence="8" key="1">
    <citation type="submission" date="2019-08" db="EMBL/GenBank/DDBJ databases">
        <title>Seonamhaeicola sediminis sp. nov., isolated from marine sediment.</title>
        <authorList>
            <person name="Cao W.R."/>
        </authorList>
    </citation>
    <scope>NUCLEOTIDE SEQUENCE [LARGE SCALE GENOMIC DNA]</scope>
    <source>
        <strain evidence="8">Gy8</strain>
    </source>
</reference>
<evidence type="ECO:0000256" key="4">
    <source>
        <dbReference type="ARBA" id="ARBA00023136"/>
    </source>
</evidence>
<comment type="subcellular location">
    <subcellularLocation>
        <location evidence="1">Membrane</location>
        <topology evidence="1">Multi-pass membrane protein</topology>
    </subcellularLocation>
</comment>
<dbReference type="AlphaFoldDB" id="A0A5C7APS8"/>
<proteinExistence type="predicted"/>
<evidence type="ECO:0000313" key="8">
    <source>
        <dbReference type="Proteomes" id="UP000321790"/>
    </source>
</evidence>
<organism evidence="7 8">
    <name type="scientific">Seonamhaeicola algicola</name>
    <dbReference type="NCBI Taxonomy" id="1719036"/>
    <lineage>
        <taxon>Bacteria</taxon>
        <taxon>Pseudomonadati</taxon>
        <taxon>Bacteroidota</taxon>
        <taxon>Flavobacteriia</taxon>
        <taxon>Flavobacteriales</taxon>
        <taxon>Flavobacteriaceae</taxon>
    </lineage>
</organism>
<comment type="caution">
    <text evidence="7">The sequence shown here is derived from an EMBL/GenBank/DDBJ whole genome shotgun (WGS) entry which is preliminary data.</text>
</comment>
<evidence type="ECO:0000256" key="1">
    <source>
        <dbReference type="ARBA" id="ARBA00004141"/>
    </source>
</evidence>
<dbReference type="Pfam" id="PF06271">
    <property type="entry name" value="RDD"/>
    <property type="match status" value="1"/>
</dbReference>
<keyword evidence="2 5" id="KW-0812">Transmembrane</keyword>
<dbReference type="OrthoDB" id="9814143at2"/>
<evidence type="ECO:0000256" key="5">
    <source>
        <dbReference type="SAM" id="Phobius"/>
    </source>
</evidence>
<keyword evidence="3 5" id="KW-1133">Transmembrane helix</keyword>
<keyword evidence="8" id="KW-1185">Reference proteome</keyword>
<dbReference type="EMBL" id="VOSC01000025">
    <property type="protein sequence ID" value="TXE09974.1"/>
    <property type="molecule type" value="Genomic_DNA"/>
</dbReference>
<dbReference type="RefSeq" id="WP_147135704.1">
    <property type="nucleotide sequence ID" value="NZ_VOSC01000025.1"/>
</dbReference>
<evidence type="ECO:0000256" key="2">
    <source>
        <dbReference type="ARBA" id="ARBA00022692"/>
    </source>
</evidence>
<evidence type="ECO:0000313" key="7">
    <source>
        <dbReference type="EMBL" id="TXE09974.1"/>
    </source>
</evidence>